<feature type="transmembrane region" description="Helical" evidence="1">
    <location>
        <begin position="129"/>
        <end position="154"/>
    </location>
</feature>
<keyword evidence="1" id="KW-0812">Transmembrane</keyword>
<dbReference type="AlphaFoldDB" id="A0A084INB0"/>
<feature type="transmembrane region" description="Helical" evidence="1">
    <location>
        <begin position="313"/>
        <end position="332"/>
    </location>
</feature>
<dbReference type="EMBL" id="APNK01000006">
    <property type="protein sequence ID" value="KEZ78194.1"/>
    <property type="molecule type" value="Genomic_DNA"/>
</dbReference>
<evidence type="ECO:0000313" key="2">
    <source>
        <dbReference type="EMBL" id="KEZ78194.1"/>
    </source>
</evidence>
<feature type="transmembrane region" description="Helical" evidence="1">
    <location>
        <begin position="352"/>
        <end position="371"/>
    </location>
</feature>
<comment type="caution">
    <text evidence="2">The sequence shown here is derived from an EMBL/GenBank/DDBJ whole genome shotgun (WGS) entry which is preliminary data.</text>
</comment>
<reference evidence="2 3" key="1">
    <citation type="submission" date="2013-03" db="EMBL/GenBank/DDBJ databases">
        <title>Salinisphaera hydrothermalis C41B8 Genome Sequencing.</title>
        <authorList>
            <person name="Li C."/>
            <person name="Lai Q."/>
            <person name="Shao Z."/>
        </authorList>
    </citation>
    <scope>NUCLEOTIDE SEQUENCE [LARGE SCALE GENOMIC DNA]</scope>
    <source>
        <strain evidence="2 3">C41B8</strain>
    </source>
</reference>
<keyword evidence="3" id="KW-1185">Reference proteome</keyword>
<feature type="transmembrane region" description="Helical" evidence="1">
    <location>
        <begin position="104"/>
        <end position="123"/>
    </location>
</feature>
<proteinExistence type="predicted"/>
<gene>
    <name evidence="2" type="ORF">C41B8_06402</name>
</gene>
<dbReference type="OrthoDB" id="7066218at2"/>
<dbReference type="STRING" id="1304275.C41B8_06402"/>
<keyword evidence="1" id="KW-0472">Membrane</keyword>
<sequence>MSSNKSAPPYPERTGAVFCVRATCRDLQQMPVEDGISLGRLRTDGGVFFFNRAQFDEAALAQGLKHDESVVIGAHRLHDGSAWLHWLVRDNGKAWAPQSGQRRWLAPLVLLLCPVPIVAALMLPFGVNLFVVLFQIVLFSVGGFAGAWAIYRLALMAHPGRRRLARLFHAARAGEPIATHQPPAHRTPQRLQLDDGLHRDFGLLQGRLDHVSVKQETYGSGRYSYQMLEYHLSCGGAPFSIHSRTGAGEWRTLLDPVLIRRAPLFLAAGDHVSLLTLAADGEIHGLLNESDGIAHVTYKGTLHTPLARRAIQLFVLFILVFMTGVGFTLSAIDWISRGVGPDYWDWMELMHLSLAMLLIMTLLFCGLGLIGERIHHFYFRRKQARPIEKILGIAFGWRLRAGRSATLNEYS</sequence>
<dbReference type="RefSeq" id="WP_037335657.1">
    <property type="nucleotide sequence ID" value="NZ_APNK01000006.1"/>
</dbReference>
<dbReference type="Proteomes" id="UP000028302">
    <property type="component" value="Unassembled WGS sequence"/>
</dbReference>
<protein>
    <submittedName>
        <fullName evidence="2">Uncharacterized protein</fullName>
    </submittedName>
</protein>
<keyword evidence="1" id="KW-1133">Transmembrane helix</keyword>
<name>A0A084INB0_SALHC</name>
<evidence type="ECO:0000313" key="3">
    <source>
        <dbReference type="Proteomes" id="UP000028302"/>
    </source>
</evidence>
<dbReference type="eggNOG" id="ENOG5033H0T">
    <property type="taxonomic scope" value="Bacteria"/>
</dbReference>
<evidence type="ECO:0000256" key="1">
    <source>
        <dbReference type="SAM" id="Phobius"/>
    </source>
</evidence>
<accession>A0A084INB0</accession>
<organism evidence="2 3">
    <name type="scientific">Salinisphaera hydrothermalis (strain C41B8)</name>
    <dbReference type="NCBI Taxonomy" id="1304275"/>
    <lineage>
        <taxon>Bacteria</taxon>
        <taxon>Pseudomonadati</taxon>
        <taxon>Pseudomonadota</taxon>
        <taxon>Gammaproteobacteria</taxon>
        <taxon>Salinisphaerales</taxon>
        <taxon>Salinisphaeraceae</taxon>
        <taxon>Salinisphaera</taxon>
    </lineage>
</organism>